<name>B4KNP6_DROMO</name>
<dbReference type="KEGG" id="dmo:Dmoj_GI20845"/>
<evidence type="ECO:0000256" key="2">
    <source>
        <dbReference type="PROSITE-ProRule" id="PRU00035"/>
    </source>
</evidence>
<dbReference type="Gene3D" id="1.20.920.10">
    <property type="entry name" value="Bromodomain-like"/>
    <property type="match status" value="1"/>
</dbReference>
<keyword evidence="1 2" id="KW-0103">Bromodomain</keyword>
<reference evidence="6 7" key="1">
    <citation type="journal article" date="2007" name="Nature">
        <title>Evolution of genes and genomes on the Drosophila phylogeny.</title>
        <authorList>
            <consortium name="Drosophila 12 Genomes Consortium"/>
            <person name="Clark A.G."/>
            <person name="Eisen M.B."/>
            <person name="Smith D.R."/>
            <person name="Bergman C.M."/>
            <person name="Oliver B."/>
            <person name="Markow T.A."/>
            <person name="Kaufman T.C."/>
            <person name="Kellis M."/>
            <person name="Gelbart W."/>
            <person name="Iyer V.N."/>
            <person name="Pollard D.A."/>
            <person name="Sackton T.B."/>
            <person name="Larracuente A.M."/>
            <person name="Singh N.D."/>
            <person name="Abad J.P."/>
            <person name="Abt D.N."/>
            <person name="Adryan B."/>
            <person name="Aguade M."/>
            <person name="Akashi H."/>
            <person name="Anderson W.W."/>
            <person name="Aquadro C.F."/>
            <person name="Ardell D.H."/>
            <person name="Arguello R."/>
            <person name="Artieri C.G."/>
            <person name="Barbash D.A."/>
            <person name="Barker D."/>
            <person name="Barsanti P."/>
            <person name="Batterham P."/>
            <person name="Batzoglou S."/>
            <person name="Begun D."/>
            <person name="Bhutkar A."/>
            <person name="Blanco E."/>
            <person name="Bosak S.A."/>
            <person name="Bradley R.K."/>
            <person name="Brand A.D."/>
            <person name="Brent M.R."/>
            <person name="Brooks A.N."/>
            <person name="Brown R.H."/>
            <person name="Butlin R.K."/>
            <person name="Caggese C."/>
            <person name="Calvi B.R."/>
            <person name="Bernardo de Carvalho A."/>
            <person name="Caspi A."/>
            <person name="Castrezana S."/>
            <person name="Celniker S.E."/>
            <person name="Chang J.L."/>
            <person name="Chapple C."/>
            <person name="Chatterji S."/>
            <person name="Chinwalla A."/>
            <person name="Civetta A."/>
            <person name="Clifton S.W."/>
            <person name="Comeron J.M."/>
            <person name="Costello J.C."/>
            <person name="Coyne J.A."/>
            <person name="Daub J."/>
            <person name="David R.G."/>
            <person name="Delcher A.L."/>
            <person name="Delehaunty K."/>
            <person name="Do C.B."/>
            <person name="Ebling H."/>
            <person name="Edwards K."/>
            <person name="Eickbush T."/>
            <person name="Evans J.D."/>
            <person name="Filipski A."/>
            <person name="Findeiss S."/>
            <person name="Freyhult E."/>
            <person name="Fulton L."/>
            <person name="Fulton R."/>
            <person name="Garcia A.C."/>
            <person name="Gardiner A."/>
            <person name="Garfield D.A."/>
            <person name="Garvin B.E."/>
            <person name="Gibson G."/>
            <person name="Gilbert D."/>
            <person name="Gnerre S."/>
            <person name="Godfrey J."/>
            <person name="Good R."/>
            <person name="Gotea V."/>
            <person name="Gravely B."/>
            <person name="Greenberg A.J."/>
            <person name="Griffiths-Jones S."/>
            <person name="Gross S."/>
            <person name="Guigo R."/>
            <person name="Gustafson E.A."/>
            <person name="Haerty W."/>
            <person name="Hahn M.W."/>
            <person name="Halligan D.L."/>
            <person name="Halpern A.L."/>
            <person name="Halter G.M."/>
            <person name="Han M.V."/>
            <person name="Heger A."/>
            <person name="Hillier L."/>
            <person name="Hinrichs A.S."/>
            <person name="Holmes I."/>
            <person name="Hoskins R.A."/>
            <person name="Hubisz M.J."/>
            <person name="Hultmark D."/>
            <person name="Huntley M.A."/>
            <person name="Jaffe D.B."/>
            <person name="Jagadeeshan S."/>
            <person name="Jeck W.R."/>
            <person name="Johnson J."/>
            <person name="Jones C.D."/>
            <person name="Jordan W.C."/>
            <person name="Karpen G.H."/>
            <person name="Kataoka E."/>
            <person name="Keightley P.D."/>
            <person name="Kheradpour P."/>
            <person name="Kirkness E.F."/>
            <person name="Koerich L.B."/>
            <person name="Kristiansen K."/>
            <person name="Kudrna D."/>
            <person name="Kulathinal R.J."/>
            <person name="Kumar S."/>
            <person name="Kwok R."/>
            <person name="Lander E."/>
            <person name="Langley C.H."/>
            <person name="Lapoint R."/>
            <person name="Lazzaro B.P."/>
            <person name="Lee S.J."/>
            <person name="Levesque L."/>
            <person name="Li R."/>
            <person name="Lin C.F."/>
            <person name="Lin M.F."/>
            <person name="Lindblad-Toh K."/>
            <person name="Llopart A."/>
            <person name="Long M."/>
            <person name="Low L."/>
            <person name="Lozovsky E."/>
            <person name="Lu J."/>
            <person name="Luo M."/>
            <person name="Machado C.A."/>
            <person name="Makalowski W."/>
            <person name="Marzo M."/>
            <person name="Matsuda M."/>
            <person name="Matzkin L."/>
            <person name="McAllister B."/>
            <person name="McBride C.S."/>
            <person name="McKernan B."/>
            <person name="McKernan K."/>
            <person name="Mendez-Lago M."/>
            <person name="Minx P."/>
            <person name="Mollenhauer M.U."/>
            <person name="Montooth K."/>
            <person name="Mount S.M."/>
            <person name="Mu X."/>
            <person name="Myers E."/>
            <person name="Negre B."/>
            <person name="Newfeld S."/>
            <person name="Nielsen R."/>
            <person name="Noor M.A."/>
            <person name="O'Grady P."/>
            <person name="Pachter L."/>
            <person name="Papaceit M."/>
            <person name="Parisi M.J."/>
            <person name="Parisi M."/>
            <person name="Parts L."/>
            <person name="Pedersen J.S."/>
            <person name="Pesole G."/>
            <person name="Phillippy A.M."/>
            <person name="Ponting C.P."/>
            <person name="Pop M."/>
            <person name="Porcelli D."/>
            <person name="Powell J.R."/>
            <person name="Prohaska S."/>
            <person name="Pruitt K."/>
            <person name="Puig M."/>
            <person name="Quesneville H."/>
            <person name="Ram K.R."/>
            <person name="Rand D."/>
            <person name="Rasmussen M.D."/>
            <person name="Reed L.K."/>
            <person name="Reenan R."/>
            <person name="Reily A."/>
            <person name="Remington K.A."/>
            <person name="Rieger T.T."/>
            <person name="Ritchie M.G."/>
            <person name="Robin C."/>
            <person name="Rogers Y.H."/>
            <person name="Rohde C."/>
            <person name="Rozas J."/>
            <person name="Rubenfield M.J."/>
            <person name="Ruiz A."/>
            <person name="Russo S."/>
            <person name="Salzberg S.L."/>
            <person name="Sanchez-Gracia A."/>
            <person name="Saranga D.J."/>
            <person name="Sato H."/>
            <person name="Schaeffer S.W."/>
            <person name="Schatz M.C."/>
            <person name="Schlenke T."/>
            <person name="Schwartz R."/>
            <person name="Segarra C."/>
            <person name="Singh R.S."/>
            <person name="Sirot L."/>
            <person name="Sirota M."/>
            <person name="Sisneros N.B."/>
            <person name="Smith C.D."/>
            <person name="Smith T.F."/>
            <person name="Spieth J."/>
            <person name="Stage D.E."/>
            <person name="Stark A."/>
            <person name="Stephan W."/>
            <person name="Strausberg R.L."/>
            <person name="Strempel S."/>
            <person name="Sturgill D."/>
            <person name="Sutton G."/>
            <person name="Sutton G.G."/>
            <person name="Tao W."/>
            <person name="Teichmann S."/>
            <person name="Tobari Y.N."/>
            <person name="Tomimura Y."/>
            <person name="Tsolas J.M."/>
            <person name="Valente V.L."/>
            <person name="Venter E."/>
            <person name="Venter J.C."/>
            <person name="Vicario S."/>
            <person name="Vieira F.G."/>
            <person name="Vilella A.J."/>
            <person name="Villasante A."/>
            <person name="Walenz B."/>
            <person name="Wang J."/>
            <person name="Wasserman M."/>
            <person name="Watts T."/>
            <person name="Wilson D."/>
            <person name="Wilson R.K."/>
            <person name="Wing R.A."/>
            <person name="Wolfner M.F."/>
            <person name="Wong A."/>
            <person name="Wong G.K."/>
            <person name="Wu C.I."/>
            <person name="Wu G."/>
            <person name="Yamamoto D."/>
            <person name="Yang H.P."/>
            <person name="Yang S.P."/>
            <person name="Yorke J.A."/>
            <person name="Yoshida K."/>
            <person name="Zdobnov E."/>
            <person name="Zhang P."/>
            <person name="Zhang Y."/>
            <person name="Zimin A.V."/>
            <person name="Baldwin J."/>
            <person name="Abdouelleil A."/>
            <person name="Abdulkadir J."/>
            <person name="Abebe A."/>
            <person name="Abera B."/>
            <person name="Abreu J."/>
            <person name="Acer S.C."/>
            <person name="Aftuck L."/>
            <person name="Alexander A."/>
            <person name="An P."/>
            <person name="Anderson E."/>
            <person name="Anderson S."/>
            <person name="Arachi H."/>
            <person name="Azer M."/>
            <person name="Bachantsang P."/>
            <person name="Barry A."/>
            <person name="Bayul T."/>
            <person name="Berlin A."/>
            <person name="Bessette D."/>
            <person name="Bloom T."/>
            <person name="Blye J."/>
            <person name="Boguslavskiy L."/>
            <person name="Bonnet C."/>
            <person name="Boukhgalter B."/>
            <person name="Bourzgui I."/>
            <person name="Brown A."/>
            <person name="Cahill P."/>
            <person name="Channer S."/>
            <person name="Cheshatsang Y."/>
            <person name="Chuda L."/>
            <person name="Citroen M."/>
            <person name="Collymore A."/>
            <person name="Cooke P."/>
            <person name="Costello M."/>
            <person name="D'Aco K."/>
            <person name="Daza R."/>
            <person name="De Haan G."/>
            <person name="DeGray S."/>
            <person name="DeMaso C."/>
            <person name="Dhargay N."/>
            <person name="Dooley K."/>
            <person name="Dooley E."/>
            <person name="Doricent M."/>
            <person name="Dorje P."/>
            <person name="Dorjee K."/>
            <person name="Dupes A."/>
            <person name="Elong R."/>
            <person name="Falk J."/>
            <person name="Farina A."/>
            <person name="Faro S."/>
            <person name="Ferguson D."/>
            <person name="Fisher S."/>
            <person name="Foley C.D."/>
            <person name="Franke A."/>
            <person name="Friedrich D."/>
            <person name="Gadbois L."/>
            <person name="Gearin G."/>
            <person name="Gearin C.R."/>
            <person name="Giannoukos G."/>
            <person name="Goode T."/>
            <person name="Graham J."/>
            <person name="Grandbois E."/>
            <person name="Grewal S."/>
            <person name="Gyaltsen K."/>
            <person name="Hafez N."/>
            <person name="Hagos B."/>
            <person name="Hall J."/>
            <person name="Henson C."/>
            <person name="Hollinger A."/>
            <person name="Honan T."/>
            <person name="Huard M.D."/>
            <person name="Hughes L."/>
            <person name="Hurhula B."/>
            <person name="Husby M.E."/>
            <person name="Kamat A."/>
            <person name="Kanga B."/>
            <person name="Kashin S."/>
            <person name="Khazanovich D."/>
            <person name="Kisner P."/>
            <person name="Lance K."/>
            <person name="Lara M."/>
            <person name="Lee W."/>
            <person name="Lennon N."/>
            <person name="Letendre F."/>
            <person name="LeVine R."/>
            <person name="Lipovsky A."/>
            <person name="Liu X."/>
            <person name="Liu J."/>
            <person name="Liu S."/>
            <person name="Lokyitsang T."/>
            <person name="Lokyitsang Y."/>
            <person name="Lubonja R."/>
            <person name="Lui A."/>
            <person name="MacDonald P."/>
            <person name="Magnisalis V."/>
            <person name="Maru K."/>
            <person name="Matthews C."/>
            <person name="McCusker W."/>
            <person name="McDonough S."/>
            <person name="Mehta T."/>
            <person name="Meldrim J."/>
            <person name="Meneus L."/>
            <person name="Mihai O."/>
            <person name="Mihalev A."/>
            <person name="Mihova T."/>
            <person name="Mittelman R."/>
            <person name="Mlenga V."/>
            <person name="Montmayeur A."/>
            <person name="Mulrain L."/>
            <person name="Navidi A."/>
            <person name="Naylor J."/>
            <person name="Negash T."/>
            <person name="Nguyen T."/>
            <person name="Nguyen N."/>
            <person name="Nicol R."/>
            <person name="Norbu C."/>
            <person name="Norbu N."/>
            <person name="Novod N."/>
            <person name="O'Neill B."/>
            <person name="Osman S."/>
            <person name="Markiewicz E."/>
            <person name="Oyono O.L."/>
            <person name="Patti C."/>
            <person name="Phunkhang P."/>
            <person name="Pierre F."/>
            <person name="Priest M."/>
            <person name="Raghuraman S."/>
            <person name="Rege F."/>
            <person name="Reyes R."/>
            <person name="Rise C."/>
            <person name="Rogov P."/>
            <person name="Ross K."/>
            <person name="Ryan E."/>
            <person name="Settipalli S."/>
            <person name="Shea T."/>
            <person name="Sherpa N."/>
            <person name="Shi L."/>
            <person name="Shih D."/>
            <person name="Sparrow T."/>
            <person name="Spaulding J."/>
            <person name="Stalker J."/>
            <person name="Stange-Thomann N."/>
            <person name="Stavropoulos S."/>
            <person name="Stone C."/>
            <person name="Strader C."/>
            <person name="Tesfaye S."/>
            <person name="Thomson T."/>
            <person name="Thoulutsang Y."/>
            <person name="Thoulutsang D."/>
            <person name="Topham K."/>
            <person name="Topping I."/>
            <person name="Tsamla T."/>
            <person name="Vassiliev H."/>
            <person name="Vo A."/>
            <person name="Wangchuk T."/>
            <person name="Wangdi T."/>
            <person name="Weiand M."/>
            <person name="Wilkinson J."/>
            <person name="Wilson A."/>
            <person name="Yadav S."/>
            <person name="Young G."/>
            <person name="Yu Q."/>
            <person name="Zembek L."/>
            <person name="Zhong D."/>
            <person name="Zimmer A."/>
            <person name="Zwirko Z."/>
            <person name="Jaffe D.B."/>
            <person name="Alvarez P."/>
            <person name="Brockman W."/>
            <person name="Butler J."/>
            <person name="Chin C."/>
            <person name="Gnerre S."/>
            <person name="Grabherr M."/>
            <person name="Kleber M."/>
            <person name="Mauceli E."/>
            <person name="MacCallum I."/>
        </authorList>
    </citation>
    <scope>NUCLEOTIDE SEQUENCE [LARGE SCALE GENOMIC DNA]</scope>
    <source>
        <strain evidence="7">Tucson 15081-1352.22</strain>
    </source>
</reference>
<dbReference type="PANTHER" id="PTHR22880:SF225">
    <property type="entry name" value="BROMODOMAIN-CONTAINING PROTEIN BET-1-RELATED"/>
    <property type="match status" value="1"/>
</dbReference>
<dbReference type="eggNOG" id="KOG1474">
    <property type="taxonomic scope" value="Eukaryota"/>
</dbReference>
<dbReference type="InterPro" id="IPR050935">
    <property type="entry name" value="Bromo_chromatin_reader"/>
</dbReference>
<dbReference type="Proteomes" id="UP000009192">
    <property type="component" value="Unassembled WGS sequence"/>
</dbReference>
<dbReference type="OrthoDB" id="6017at2759"/>
<dbReference type="HOGENOM" id="CLU_584323_0_0_1"/>
<evidence type="ECO:0000259" key="5">
    <source>
        <dbReference type="PROSITE" id="PS50014"/>
    </source>
</evidence>
<dbReference type="SMR" id="B4KNP6"/>
<evidence type="ECO:0000256" key="4">
    <source>
        <dbReference type="SAM" id="MobiDB-lite"/>
    </source>
</evidence>
<dbReference type="GO" id="GO:0006338">
    <property type="term" value="P:chromatin remodeling"/>
    <property type="evidence" value="ECO:0007669"/>
    <property type="project" value="TreeGrafter"/>
</dbReference>
<evidence type="ECO:0000256" key="3">
    <source>
        <dbReference type="SAM" id="Coils"/>
    </source>
</evidence>
<gene>
    <name evidence="6" type="primary">Dmoj\GI20845</name>
    <name evidence="6" type="ORF">Dmoj_GI20845</name>
</gene>
<dbReference type="GO" id="GO:0000785">
    <property type="term" value="C:chromatin"/>
    <property type="evidence" value="ECO:0007669"/>
    <property type="project" value="TreeGrafter"/>
</dbReference>
<dbReference type="AlphaFoldDB" id="B4KNP6"/>
<dbReference type="InterPro" id="IPR001487">
    <property type="entry name" value="Bromodomain"/>
</dbReference>
<dbReference type="InParanoid" id="B4KNP6"/>
<feature type="region of interest" description="Disordered" evidence="4">
    <location>
        <begin position="448"/>
        <end position="472"/>
    </location>
</feature>
<dbReference type="EMBL" id="CH933808">
    <property type="protein sequence ID" value="EDW10031.2"/>
    <property type="molecule type" value="Genomic_DNA"/>
</dbReference>
<dbReference type="PRINTS" id="PR00503">
    <property type="entry name" value="BROMODOMAIN"/>
</dbReference>
<sequence length="472" mass="54631">MNFLQPQHREVVPVRIKLPASIQPNFVPPPGKAGEYTNKIHHIKMYLLEELPHHDFSLPFMEPVDTEALKVPSYYTVIEHPMDMGTIIKRVENNYYHNVNELVYDIRLVISNCFKFNMPGSLVYRNGQELEELFKQVYDSLPKGEEVPCSKEQAEKSLTMHQCRCRLRRVREETDDLEQDAHELFAEKWLPVAIDLNNQNIKALEDFDARLHNILKHCKEHSKRILDTYDYESSRIREEQANKGAENANDELDYSLRECQKPPFDWEDSLIDSLDDTLMCLRQDLAKSRRREQQKDKLGYSECLLPIFINAQIIAEGLCSQTHMPDSSDEDETDQDTVDAMERELIRKQFSKLILESKYDVMHIIEQVEYRSDRKYNMVNFSPKTISLLKKAIMGHHIRMEAEASAQAMCNSESEFATSDDNPCGYSLPPVPKPCYFPIETMSDGTDVGLSSVSDSDVDSYRYSDSSEGCDE</sequence>
<keyword evidence="7" id="KW-1185">Reference proteome</keyword>
<proteinExistence type="predicted"/>
<dbReference type="SUPFAM" id="SSF47370">
    <property type="entry name" value="Bromodomain"/>
    <property type="match status" value="1"/>
</dbReference>
<dbReference type="SMART" id="SM00297">
    <property type="entry name" value="BROMO"/>
    <property type="match status" value="1"/>
</dbReference>
<protein>
    <recommendedName>
        <fullName evidence="5">Bromo domain-containing protein</fullName>
    </recommendedName>
</protein>
<accession>B4KNP6</accession>
<dbReference type="PROSITE" id="PS50014">
    <property type="entry name" value="BROMODOMAIN_2"/>
    <property type="match status" value="1"/>
</dbReference>
<evidence type="ECO:0000313" key="6">
    <source>
        <dbReference type="EMBL" id="EDW10031.2"/>
    </source>
</evidence>
<organism evidence="6 7">
    <name type="scientific">Drosophila mojavensis</name>
    <name type="common">Fruit fly</name>
    <dbReference type="NCBI Taxonomy" id="7230"/>
    <lineage>
        <taxon>Eukaryota</taxon>
        <taxon>Metazoa</taxon>
        <taxon>Ecdysozoa</taxon>
        <taxon>Arthropoda</taxon>
        <taxon>Hexapoda</taxon>
        <taxon>Insecta</taxon>
        <taxon>Pterygota</taxon>
        <taxon>Neoptera</taxon>
        <taxon>Endopterygota</taxon>
        <taxon>Diptera</taxon>
        <taxon>Brachycera</taxon>
        <taxon>Muscomorpha</taxon>
        <taxon>Ephydroidea</taxon>
        <taxon>Drosophilidae</taxon>
        <taxon>Drosophila</taxon>
    </lineage>
</organism>
<feature type="coiled-coil region" evidence="3">
    <location>
        <begin position="160"/>
        <end position="187"/>
    </location>
</feature>
<keyword evidence="3" id="KW-0175">Coiled coil</keyword>
<evidence type="ECO:0000313" key="7">
    <source>
        <dbReference type="Proteomes" id="UP000009192"/>
    </source>
</evidence>
<dbReference type="PANTHER" id="PTHR22880">
    <property type="entry name" value="FALZ-RELATED BROMODOMAIN-CONTAINING PROTEINS"/>
    <property type="match status" value="1"/>
</dbReference>
<dbReference type="GO" id="GO:0005634">
    <property type="term" value="C:nucleus"/>
    <property type="evidence" value="ECO:0007669"/>
    <property type="project" value="TreeGrafter"/>
</dbReference>
<dbReference type="InterPro" id="IPR036427">
    <property type="entry name" value="Bromodomain-like_sf"/>
</dbReference>
<feature type="domain" description="Bromo" evidence="5">
    <location>
        <begin position="52"/>
        <end position="124"/>
    </location>
</feature>
<dbReference type="GO" id="GO:0006355">
    <property type="term" value="P:regulation of DNA-templated transcription"/>
    <property type="evidence" value="ECO:0007669"/>
    <property type="project" value="TreeGrafter"/>
</dbReference>
<dbReference type="Pfam" id="PF00439">
    <property type="entry name" value="Bromodomain"/>
    <property type="match status" value="1"/>
</dbReference>
<evidence type="ECO:0000256" key="1">
    <source>
        <dbReference type="ARBA" id="ARBA00023117"/>
    </source>
</evidence>